<comment type="function">
    <text evidence="5">Interacts with outer membrane receptor proteins that carry out high-affinity binding and energy dependent uptake into the periplasmic space of specific substrates. It could act to transduce energy from the cytoplasmic membrane to specific energy-requiring processes in the outer membrane, resulting in the release into the periplasm of ligands bound by these outer membrane proteins.</text>
</comment>
<evidence type="ECO:0000313" key="8">
    <source>
        <dbReference type="EMBL" id="AVV37844.1"/>
    </source>
</evidence>
<sequence>MKHILTALLIILSASVHAENKIAYPDRAEKLRFGGEVELIYDVSPQGVVSNVRILNVHPKYLFDREVKRQMSNWTFPKNAPKKDVPLKIIFKPI</sequence>
<evidence type="ECO:0000256" key="4">
    <source>
        <dbReference type="ARBA" id="ARBA00023136"/>
    </source>
</evidence>
<dbReference type="NCBIfam" id="TIGR01352">
    <property type="entry name" value="tonB_Cterm"/>
    <property type="match status" value="1"/>
</dbReference>
<keyword evidence="5" id="KW-1003">Cell membrane</keyword>
<dbReference type="InterPro" id="IPR006260">
    <property type="entry name" value="TonB/TolA_C"/>
</dbReference>
<keyword evidence="3" id="KW-1133">Transmembrane helix</keyword>
<dbReference type="Pfam" id="PF03544">
    <property type="entry name" value="TonB_C"/>
    <property type="match status" value="1"/>
</dbReference>
<evidence type="ECO:0000256" key="6">
    <source>
        <dbReference type="SAM" id="SignalP"/>
    </source>
</evidence>
<comment type="subcellular location">
    <subcellularLocation>
        <location evidence="5">Cell inner membrane</location>
        <topology evidence="5">Single-pass membrane protein</topology>
        <orientation evidence="5">Periplasmic side</orientation>
    </subcellularLocation>
    <subcellularLocation>
        <location evidence="1">Membrane</location>
        <topology evidence="1">Single-pass membrane protein</topology>
    </subcellularLocation>
</comment>
<keyword evidence="4" id="KW-0472">Membrane</keyword>
<organism evidence="8 9">
    <name type="scientific">Pantoea vagans</name>
    <dbReference type="NCBI Taxonomy" id="470934"/>
    <lineage>
        <taxon>Bacteria</taxon>
        <taxon>Pseudomonadati</taxon>
        <taxon>Pseudomonadota</taxon>
        <taxon>Gammaproteobacteria</taxon>
        <taxon>Enterobacterales</taxon>
        <taxon>Erwiniaceae</taxon>
        <taxon>Pantoea</taxon>
    </lineage>
</organism>
<dbReference type="GO" id="GO:0005886">
    <property type="term" value="C:plasma membrane"/>
    <property type="evidence" value="ECO:0007669"/>
    <property type="project" value="UniProtKB-SubCell"/>
</dbReference>
<keyword evidence="5" id="KW-0997">Cell inner membrane</keyword>
<reference evidence="8 9" key="1">
    <citation type="journal article" date="2018" name="Int J Genomics">
        <title>Comparative Genomics Analysis of Plasmid pPV989-94 from a Clinical Isolate of Pantoea vagans PV989.</title>
        <authorList>
            <person name="Xu L."/>
            <person name="Yin M."/>
            <person name="Zhu T."/>
            <person name="Lu J."/>
            <person name="Bao Q."/>
        </authorList>
    </citation>
    <scope>NUCLEOTIDE SEQUENCE [LARGE SCALE GENOMIC DNA]</scope>
    <source>
        <strain evidence="8 9">PV989</strain>
    </source>
</reference>
<dbReference type="GO" id="GO:0030288">
    <property type="term" value="C:outer membrane-bounded periplasmic space"/>
    <property type="evidence" value="ECO:0007669"/>
    <property type="project" value="InterPro"/>
</dbReference>
<comment type="similarity">
    <text evidence="5">Belongs to the TonB family.</text>
</comment>
<evidence type="ECO:0000256" key="1">
    <source>
        <dbReference type="ARBA" id="ARBA00004167"/>
    </source>
</evidence>
<dbReference type="SUPFAM" id="SSF74653">
    <property type="entry name" value="TolA/TonB C-terminal domain"/>
    <property type="match status" value="1"/>
</dbReference>
<feature type="chain" id="PRO_5042833957" description="Protein TonB" evidence="6">
    <location>
        <begin position="19"/>
        <end position="94"/>
    </location>
</feature>
<keyword evidence="6" id="KW-0732">Signal</keyword>
<dbReference type="GO" id="GO:0015031">
    <property type="term" value="P:protein transport"/>
    <property type="evidence" value="ECO:0007669"/>
    <property type="project" value="UniProtKB-UniRule"/>
</dbReference>
<dbReference type="EMBL" id="CP028349">
    <property type="protein sequence ID" value="AVV37844.1"/>
    <property type="molecule type" value="Genomic_DNA"/>
</dbReference>
<keyword evidence="5" id="KW-0735">Signal-anchor</keyword>
<keyword evidence="5" id="KW-0653">Protein transport</keyword>
<evidence type="ECO:0000313" key="9">
    <source>
        <dbReference type="Proteomes" id="UP000241538"/>
    </source>
</evidence>
<feature type="signal peptide" evidence="6">
    <location>
        <begin position="1"/>
        <end position="18"/>
    </location>
</feature>
<dbReference type="PROSITE" id="PS52015">
    <property type="entry name" value="TONB_CTD"/>
    <property type="match status" value="1"/>
</dbReference>
<dbReference type="RefSeq" id="WP_107320179.1">
    <property type="nucleotide sequence ID" value="NZ_CP028349.1"/>
</dbReference>
<dbReference type="GO" id="GO:0015891">
    <property type="term" value="P:siderophore transport"/>
    <property type="evidence" value="ECO:0007669"/>
    <property type="project" value="InterPro"/>
</dbReference>
<accession>A0AAN1NR69</accession>
<evidence type="ECO:0000256" key="5">
    <source>
        <dbReference type="RuleBase" id="RU362123"/>
    </source>
</evidence>
<dbReference type="GO" id="GO:0055085">
    <property type="term" value="P:transmembrane transport"/>
    <property type="evidence" value="ECO:0007669"/>
    <property type="project" value="InterPro"/>
</dbReference>
<evidence type="ECO:0000256" key="2">
    <source>
        <dbReference type="ARBA" id="ARBA00022692"/>
    </source>
</evidence>
<protein>
    <recommendedName>
        <fullName evidence="5">Protein TonB</fullName>
    </recommendedName>
</protein>
<evidence type="ECO:0000259" key="7">
    <source>
        <dbReference type="PROSITE" id="PS52015"/>
    </source>
</evidence>
<dbReference type="InterPro" id="IPR003538">
    <property type="entry name" value="TonB"/>
</dbReference>
<feature type="domain" description="TonB C-terminal" evidence="7">
    <location>
        <begin position="9"/>
        <end position="94"/>
    </location>
</feature>
<dbReference type="AlphaFoldDB" id="A0AAN1NR69"/>
<proteinExistence type="inferred from homology"/>
<evidence type="ECO:0000256" key="3">
    <source>
        <dbReference type="ARBA" id="ARBA00022989"/>
    </source>
</evidence>
<keyword evidence="5" id="KW-0813">Transport</keyword>
<dbReference type="GO" id="GO:0031992">
    <property type="term" value="F:energy transducer activity"/>
    <property type="evidence" value="ECO:0007669"/>
    <property type="project" value="InterPro"/>
</dbReference>
<dbReference type="Gene3D" id="3.30.2420.10">
    <property type="entry name" value="TonB"/>
    <property type="match status" value="1"/>
</dbReference>
<name>A0AAN1NR69_9GAMM</name>
<dbReference type="PRINTS" id="PR01374">
    <property type="entry name" value="TONBPROTEIN"/>
</dbReference>
<dbReference type="Proteomes" id="UP000241538">
    <property type="component" value="Chromosome"/>
</dbReference>
<keyword evidence="2" id="KW-0812">Transmembrane</keyword>
<gene>
    <name evidence="8" type="ORF">C9381_11845</name>
</gene>
<dbReference type="InterPro" id="IPR037682">
    <property type="entry name" value="TonB_C"/>
</dbReference>